<dbReference type="AlphaFoldDB" id="A0A3D8R3Y9"/>
<dbReference type="EMBL" id="PDLN01000013">
    <property type="protein sequence ID" value="RDW68680.1"/>
    <property type="molecule type" value="Genomic_DNA"/>
</dbReference>
<evidence type="ECO:0000259" key="7">
    <source>
        <dbReference type="SMART" id="SM00906"/>
    </source>
</evidence>
<dbReference type="Pfam" id="PF04082">
    <property type="entry name" value="Fungal_trans"/>
    <property type="match status" value="1"/>
</dbReference>
<dbReference type="PANTHER" id="PTHR47338:SF23">
    <property type="entry name" value="ZN(II)2CYS6 TRANSCRIPTION FACTOR (EUROFUNG)"/>
    <property type="match status" value="1"/>
</dbReference>
<dbReference type="CDD" id="cd12148">
    <property type="entry name" value="fungal_TF_MHR"/>
    <property type="match status" value="1"/>
</dbReference>
<accession>A0A3D8R3Y9</accession>
<dbReference type="OrthoDB" id="4456959at2759"/>
<proteinExistence type="predicted"/>
<keyword evidence="9" id="KW-1185">Reference proteome</keyword>
<dbReference type="InterPro" id="IPR050815">
    <property type="entry name" value="TF_fung"/>
</dbReference>
<evidence type="ECO:0000256" key="6">
    <source>
        <dbReference type="SAM" id="MobiDB-lite"/>
    </source>
</evidence>
<protein>
    <recommendedName>
        <fullName evidence="7">Xylanolytic transcriptional activator regulatory domain-containing protein</fullName>
    </recommendedName>
</protein>
<dbReference type="GO" id="GO:0000981">
    <property type="term" value="F:DNA-binding transcription factor activity, RNA polymerase II-specific"/>
    <property type="evidence" value="ECO:0007669"/>
    <property type="project" value="InterPro"/>
</dbReference>
<evidence type="ECO:0000313" key="9">
    <source>
        <dbReference type="Proteomes" id="UP000256328"/>
    </source>
</evidence>
<name>A0A3D8R3Y9_9HELO</name>
<dbReference type="InterPro" id="IPR007219">
    <property type="entry name" value="XnlR_reg_dom"/>
</dbReference>
<dbReference type="GO" id="GO:0008270">
    <property type="term" value="F:zinc ion binding"/>
    <property type="evidence" value="ECO:0007669"/>
    <property type="project" value="InterPro"/>
</dbReference>
<sequence>MSHDQVAAPSRGITLLNENSMENPKRPAGFAPNPQTKRKRLNPEGRFDWGDLVLDLKMPGITDGLPLTELLDAIINSYFSHVHPWLPMLHELIFRQQVLEQVYRPNLEVILHAMVVAAARFIKRRDIPQSFNYISQLIEKSRDWVMLHALNSLSVENLQALLIIAFDDIGKGEAVKAWSIVGSLTRTVEYLQLSVEVEDNDEHLLLKPCHSLPLSQDWTEMETRRRVFWNIFNPDRFCSVVMGWNTSLTSDDVHRRLPVDGVLWRKQEPVLAPFFGIWDKSAGRIGNSITFLPTGYPPLTHSGDEDYQSPAVNMGFGQDTNSDGISALGAFAYCIEAIESMSRVTTYFLQQKVDLDDKKQIGSWLTRFKELDLRLVHWKMFLPQKWKDTNISRQANEVIMDPNLTLAHITHNASMILLHQLIAYPPADWHWATRLPSRCSADTCQTAGLETSSITENYLRSPTKSKIVNCQFTFCLFIAARVLLGNTVPYPLFMETRSPPFHWRYYEDPSPLPAFFKLIASLDTLSNRWGCTTKVHAKSQQNLAAQYARLLRRMHERCLSDSKYRIDVLAYANELGSSSIELPGAATMVRASAGSEEEANILKSNKGRTSNKQSHMQIQETQDIAERGEQISCEWRPSSSAREILVPPDANTTPAHLPIDEGQYILPHPTDIPGDGVITDDLTSISQMSFDQQFLDRDRVISYDDGMFTANMDWWGQNS</sequence>
<keyword evidence="4" id="KW-0804">Transcription</keyword>
<dbReference type="SMART" id="SM00906">
    <property type="entry name" value="Fungal_trans"/>
    <property type="match status" value="1"/>
</dbReference>
<evidence type="ECO:0000313" key="8">
    <source>
        <dbReference type="EMBL" id="RDW68680.1"/>
    </source>
</evidence>
<feature type="domain" description="Xylanolytic transcriptional activator regulatory" evidence="7">
    <location>
        <begin position="177"/>
        <end position="264"/>
    </location>
</feature>
<dbReference type="PANTHER" id="PTHR47338">
    <property type="entry name" value="ZN(II)2CYS6 TRANSCRIPTION FACTOR (EUROFUNG)-RELATED"/>
    <property type="match status" value="1"/>
</dbReference>
<evidence type="ECO:0000256" key="4">
    <source>
        <dbReference type="ARBA" id="ARBA00023163"/>
    </source>
</evidence>
<evidence type="ECO:0000256" key="3">
    <source>
        <dbReference type="ARBA" id="ARBA00023015"/>
    </source>
</evidence>
<feature type="region of interest" description="Disordered" evidence="6">
    <location>
        <begin position="1"/>
        <end position="42"/>
    </location>
</feature>
<dbReference type="GO" id="GO:0005634">
    <property type="term" value="C:nucleus"/>
    <property type="evidence" value="ECO:0007669"/>
    <property type="project" value="UniProtKB-SubCell"/>
</dbReference>
<evidence type="ECO:0000256" key="1">
    <source>
        <dbReference type="ARBA" id="ARBA00004123"/>
    </source>
</evidence>
<evidence type="ECO:0000256" key="2">
    <source>
        <dbReference type="ARBA" id="ARBA00022723"/>
    </source>
</evidence>
<gene>
    <name evidence="8" type="ORF">BP5796_09337</name>
</gene>
<evidence type="ECO:0000256" key="5">
    <source>
        <dbReference type="ARBA" id="ARBA00023242"/>
    </source>
</evidence>
<keyword evidence="3" id="KW-0805">Transcription regulation</keyword>
<dbReference type="GO" id="GO:0003677">
    <property type="term" value="F:DNA binding"/>
    <property type="evidence" value="ECO:0007669"/>
    <property type="project" value="InterPro"/>
</dbReference>
<organism evidence="8 9">
    <name type="scientific">Coleophoma crateriformis</name>
    <dbReference type="NCBI Taxonomy" id="565419"/>
    <lineage>
        <taxon>Eukaryota</taxon>
        <taxon>Fungi</taxon>
        <taxon>Dikarya</taxon>
        <taxon>Ascomycota</taxon>
        <taxon>Pezizomycotina</taxon>
        <taxon>Leotiomycetes</taxon>
        <taxon>Helotiales</taxon>
        <taxon>Dermateaceae</taxon>
        <taxon>Coleophoma</taxon>
    </lineage>
</organism>
<comment type="caution">
    <text evidence="8">The sequence shown here is derived from an EMBL/GenBank/DDBJ whole genome shotgun (WGS) entry which is preliminary data.</text>
</comment>
<keyword evidence="5" id="KW-0539">Nucleus</keyword>
<comment type="subcellular location">
    <subcellularLocation>
        <location evidence="1">Nucleus</location>
    </subcellularLocation>
</comment>
<reference evidence="8 9" key="1">
    <citation type="journal article" date="2018" name="IMA Fungus">
        <title>IMA Genome-F 9: Draft genome sequence of Annulohypoxylon stygium, Aspergillus mulundensis, Berkeleyomyces basicola (syn. Thielaviopsis basicola), Ceratocystis smalleyi, two Cercospora beticola strains, Coleophoma cylindrospora, Fusarium fracticaudum, Phialophora cf. hyalina, and Morchella septimelata.</title>
        <authorList>
            <person name="Wingfield B.D."/>
            <person name="Bills G.F."/>
            <person name="Dong Y."/>
            <person name="Huang W."/>
            <person name="Nel W.J."/>
            <person name="Swalarsk-Parry B.S."/>
            <person name="Vaghefi N."/>
            <person name="Wilken P.M."/>
            <person name="An Z."/>
            <person name="de Beer Z.W."/>
            <person name="De Vos L."/>
            <person name="Chen L."/>
            <person name="Duong T.A."/>
            <person name="Gao Y."/>
            <person name="Hammerbacher A."/>
            <person name="Kikkert J.R."/>
            <person name="Li Y."/>
            <person name="Li H."/>
            <person name="Li K."/>
            <person name="Li Q."/>
            <person name="Liu X."/>
            <person name="Ma X."/>
            <person name="Naidoo K."/>
            <person name="Pethybridge S.J."/>
            <person name="Sun J."/>
            <person name="Steenkamp E.T."/>
            <person name="van der Nest M.A."/>
            <person name="van Wyk S."/>
            <person name="Wingfield M.J."/>
            <person name="Xiong C."/>
            <person name="Yue Q."/>
            <person name="Zhang X."/>
        </authorList>
    </citation>
    <scope>NUCLEOTIDE SEQUENCE [LARGE SCALE GENOMIC DNA]</scope>
    <source>
        <strain evidence="8 9">BP5796</strain>
    </source>
</reference>
<keyword evidence="2" id="KW-0479">Metal-binding</keyword>
<dbReference type="Proteomes" id="UP000256328">
    <property type="component" value="Unassembled WGS sequence"/>
</dbReference>
<dbReference type="GO" id="GO:0006351">
    <property type="term" value="P:DNA-templated transcription"/>
    <property type="evidence" value="ECO:0007669"/>
    <property type="project" value="InterPro"/>
</dbReference>